<sequence length="192" mass="21448">MADLNYADIIERDQRARALADLGVRYRSLDLAKLMPRLVDLVSADHLELLAESRSILGVDGYWLAESDDAKRKLIKGAYELHRHKGTPWAIREIVRRLGFGEVQILEGMGGKKYNGSIVHNGLYAYGHPDRWAHYRIIMSAPLTNDQAALLRHTLAAFAPARCVLAALDYTAASLRYNGQASYDGRFNHGTA</sequence>
<dbReference type="STRING" id="1032488.HMPREF9371_1736"/>
<dbReference type="PATRIC" id="fig|1032488.3.peg.1642"/>
<dbReference type="Proteomes" id="UP000003019">
    <property type="component" value="Unassembled WGS sequence"/>
</dbReference>
<reference evidence="1 2" key="1">
    <citation type="submission" date="2011-05" db="EMBL/GenBank/DDBJ databases">
        <authorList>
            <person name="Muzny D."/>
            <person name="Qin X."/>
            <person name="Deng J."/>
            <person name="Jiang H."/>
            <person name="Liu Y."/>
            <person name="Qu J."/>
            <person name="Song X.-Z."/>
            <person name="Zhang L."/>
            <person name="Thornton R."/>
            <person name="Coyle M."/>
            <person name="Francisco L."/>
            <person name="Jackson L."/>
            <person name="Javaid M."/>
            <person name="Korchina V."/>
            <person name="Kovar C."/>
            <person name="Mata R."/>
            <person name="Mathew T."/>
            <person name="Ngo R."/>
            <person name="Nguyen L."/>
            <person name="Nguyen N."/>
            <person name="Okwuonu G."/>
            <person name="Ongeri F."/>
            <person name="Pham C."/>
            <person name="Simmons D."/>
            <person name="Wilczek-Boney K."/>
            <person name="Hale W."/>
            <person name="Jakkamsetti A."/>
            <person name="Pham P."/>
            <person name="Ruth R."/>
            <person name="San Lucas F."/>
            <person name="Warren J."/>
            <person name="Zhang J."/>
            <person name="Zhao Z."/>
            <person name="Zhou C."/>
            <person name="Zhu D."/>
            <person name="Lee S."/>
            <person name="Bess C."/>
            <person name="Blankenburg K."/>
            <person name="Forbes L."/>
            <person name="Fu Q."/>
            <person name="Gubbala S."/>
            <person name="Hirani K."/>
            <person name="Jayaseelan J.C."/>
            <person name="Lara F."/>
            <person name="Munidasa M."/>
            <person name="Palculict T."/>
            <person name="Patil S."/>
            <person name="Pu L.-L."/>
            <person name="Saada N."/>
            <person name="Tang L."/>
            <person name="Weissenberger G."/>
            <person name="Zhu Y."/>
            <person name="Hemphill L."/>
            <person name="Shang Y."/>
            <person name="Youmans B."/>
            <person name="Ayvaz T."/>
            <person name="Ross M."/>
            <person name="Santibanez J."/>
            <person name="Aqrawi P."/>
            <person name="Gross S."/>
            <person name="Joshi V."/>
            <person name="Fowler G."/>
            <person name="Nazareth L."/>
            <person name="Reid J."/>
            <person name="Worley K."/>
            <person name="Petrosino J."/>
            <person name="Highlander S."/>
            <person name="Gibbs R."/>
        </authorList>
    </citation>
    <scope>NUCLEOTIDE SEQUENCE [LARGE SCALE GENOMIC DNA]</scope>
    <source>
        <strain evidence="1 2">871</strain>
    </source>
</reference>
<protein>
    <submittedName>
        <fullName evidence="1">Phage tail protein</fullName>
    </submittedName>
</protein>
<dbReference type="AlphaFoldDB" id="G4CJE6"/>
<dbReference type="InterPro" id="IPR006521">
    <property type="entry name" value="Tail_protein_I"/>
</dbReference>
<dbReference type="RefSeq" id="WP_009119425.1">
    <property type="nucleotide sequence ID" value="NZ_JH164926.1"/>
</dbReference>
<gene>
    <name evidence="1" type="ORF">HMPREF9371_1736</name>
</gene>
<accession>G4CJE6</accession>
<name>G4CJE6_9NEIS</name>
<keyword evidence="2" id="KW-1185">Reference proteome</keyword>
<dbReference type="OrthoDB" id="90759at2"/>
<organism evidence="1 2">
    <name type="scientific">Neisseria shayeganii 871</name>
    <dbReference type="NCBI Taxonomy" id="1032488"/>
    <lineage>
        <taxon>Bacteria</taxon>
        <taxon>Pseudomonadati</taxon>
        <taxon>Pseudomonadota</taxon>
        <taxon>Betaproteobacteria</taxon>
        <taxon>Neisseriales</taxon>
        <taxon>Neisseriaceae</taxon>
        <taxon>Neisseria</taxon>
    </lineage>
</organism>
<dbReference type="EMBL" id="AGAY01000061">
    <property type="protein sequence ID" value="EGY51997.1"/>
    <property type="molecule type" value="Genomic_DNA"/>
</dbReference>
<evidence type="ECO:0000313" key="2">
    <source>
        <dbReference type="Proteomes" id="UP000003019"/>
    </source>
</evidence>
<evidence type="ECO:0000313" key="1">
    <source>
        <dbReference type="EMBL" id="EGY51997.1"/>
    </source>
</evidence>
<dbReference type="Pfam" id="PF09684">
    <property type="entry name" value="Tail_P2_I"/>
    <property type="match status" value="1"/>
</dbReference>
<dbReference type="HOGENOM" id="CLU_086293_4_0_4"/>
<comment type="caution">
    <text evidence="1">The sequence shown here is derived from an EMBL/GenBank/DDBJ whole genome shotgun (WGS) entry which is preliminary data.</text>
</comment>
<proteinExistence type="predicted"/>